<gene>
    <name evidence="2" type="ORF">MGAL_10B022568</name>
    <name evidence="1" type="ORF">MGAL_10B079196</name>
</gene>
<sequence>MHSSCDPSSQCRSDEKCEPKRIAVTDPVAEKLLLGILLNSTIFKYPQDYVLGKDTFYVESFNNVINIYQDRRIAFGDKQYNARSNLAVCQWNENVDRDYTSISNPRNPRTPRSVRGKKTFKFRGNIWKTFVNVVYSRKRTRRN</sequence>
<dbReference type="AlphaFoldDB" id="A0A8B6F9W2"/>
<proteinExistence type="predicted"/>
<evidence type="ECO:0000313" key="2">
    <source>
        <dbReference type="EMBL" id="VDI53066.1"/>
    </source>
</evidence>
<comment type="caution">
    <text evidence="1">The sequence shown here is derived from an EMBL/GenBank/DDBJ whole genome shotgun (WGS) entry which is preliminary data.</text>
</comment>
<protein>
    <submittedName>
        <fullName evidence="1">Uncharacterized protein</fullName>
    </submittedName>
</protein>
<dbReference type="Proteomes" id="UP000596742">
    <property type="component" value="Unassembled WGS sequence"/>
</dbReference>
<dbReference type="OrthoDB" id="5987860at2759"/>
<accession>A0A8B6F9W2</accession>
<dbReference type="EMBL" id="UYJE01006368">
    <property type="protein sequence ID" value="VDI45471.1"/>
    <property type="molecule type" value="Genomic_DNA"/>
</dbReference>
<keyword evidence="3" id="KW-1185">Reference proteome</keyword>
<evidence type="ECO:0000313" key="3">
    <source>
        <dbReference type="Proteomes" id="UP000596742"/>
    </source>
</evidence>
<dbReference type="EMBL" id="UYJE01007254">
    <property type="protein sequence ID" value="VDI53066.1"/>
    <property type="molecule type" value="Genomic_DNA"/>
</dbReference>
<name>A0A8B6F9W2_MYTGA</name>
<evidence type="ECO:0000313" key="1">
    <source>
        <dbReference type="EMBL" id="VDI45471.1"/>
    </source>
</evidence>
<reference evidence="1" key="1">
    <citation type="submission" date="2018-11" db="EMBL/GenBank/DDBJ databases">
        <authorList>
            <person name="Alioto T."/>
            <person name="Alioto T."/>
        </authorList>
    </citation>
    <scope>NUCLEOTIDE SEQUENCE</scope>
</reference>
<organism evidence="1 3">
    <name type="scientific">Mytilus galloprovincialis</name>
    <name type="common">Mediterranean mussel</name>
    <dbReference type="NCBI Taxonomy" id="29158"/>
    <lineage>
        <taxon>Eukaryota</taxon>
        <taxon>Metazoa</taxon>
        <taxon>Spiralia</taxon>
        <taxon>Lophotrochozoa</taxon>
        <taxon>Mollusca</taxon>
        <taxon>Bivalvia</taxon>
        <taxon>Autobranchia</taxon>
        <taxon>Pteriomorphia</taxon>
        <taxon>Mytilida</taxon>
        <taxon>Mytiloidea</taxon>
        <taxon>Mytilidae</taxon>
        <taxon>Mytilinae</taxon>
        <taxon>Mytilus</taxon>
    </lineage>
</organism>